<evidence type="ECO:0000313" key="2">
    <source>
        <dbReference type="Proteomes" id="UP000218281"/>
    </source>
</evidence>
<dbReference type="EMBL" id="NSGO01000004">
    <property type="protein sequence ID" value="PAT06222.1"/>
    <property type="molecule type" value="Genomic_DNA"/>
</dbReference>
<protein>
    <recommendedName>
        <fullName evidence="3">DUF222 domain-containing protein</fullName>
    </recommendedName>
</protein>
<dbReference type="RefSeq" id="WP_095535366.1">
    <property type="nucleotide sequence ID" value="NZ_NSGO01000004.1"/>
</dbReference>
<sequence length="226" mass="24416">MTTTNLHKLENDLKAVLEILRATAETLAKSNHFTNEGKLDQWRKYLTTHQAKLDTLRENVATARLGADQMLNYARTSAIGPAPDPANPNMPAELAVARILPRHTTWNLNIARKEIEPLLGTATGALLIEELAARDLLDATSLDALVENMAPDVATARKAQQLAYTAINNIINPLLEAVDELIQRGPNAPGASAPGGINRNPYVTVTDILGDRDSTINSNGQTTINA</sequence>
<evidence type="ECO:0008006" key="3">
    <source>
        <dbReference type="Google" id="ProtNLM"/>
    </source>
</evidence>
<reference evidence="1 2" key="1">
    <citation type="submission" date="2017-08" db="EMBL/GenBank/DDBJ databases">
        <title>Whole genome sequences of 6 clinical strains closest to Corynebacterium imitans.</title>
        <authorList>
            <person name="Bernier A.-M."/>
            <person name="Burdz T."/>
            <person name="Bernard K."/>
        </authorList>
    </citation>
    <scope>NUCLEOTIDE SEQUENCE [LARGE SCALE GENOMIC DNA]</scope>
    <source>
        <strain evidence="1 2">NML93-0607</strain>
    </source>
</reference>
<accession>A0ABX4HA46</accession>
<comment type="caution">
    <text evidence="1">The sequence shown here is derived from an EMBL/GenBank/DDBJ whole genome shotgun (WGS) entry which is preliminary data.</text>
</comment>
<evidence type="ECO:0000313" key="1">
    <source>
        <dbReference type="EMBL" id="PAT06222.1"/>
    </source>
</evidence>
<dbReference type="Proteomes" id="UP000218281">
    <property type="component" value="Unassembled WGS sequence"/>
</dbReference>
<proteinExistence type="predicted"/>
<name>A0ABX4HA46_9CORY</name>
<keyword evidence="2" id="KW-1185">Reference proteome</keyword>
<organism evidence="1 2">
    <name type="scientific">Corynebacterium hadale</name>
    <dbReference type="NCBI Taxonomy" id="2026255"/>
    <lineage>
        <taxon>Bacteria</taxon>
        <taxon>Bacillati</taxon>
        <taxon>Actinomycetota</taxon>
        <taxon>Actinomycetes</taxon>
        <taxon>Mycobacteriales</taxon>
        <taxon>Corynebacteriaceae</taxon>
        <taxon>Corynebacterium</taxon>
    </lineage>
</organism>
<gene>
    <name evidence="1" type="ORF">CKJ81_04455</name>
</gene>